<dbReference type="PIRSF" id="PIRSF006281">
    <property type="entry name" value="MdoG"/>
    <property type="match status" value="1"/>
</dbReference>
<dbReference type="SUPFAM" id="SSF74650">
    <property type="entry name" value="Galactose mutarotase-like"/>
    <property type="match status" value="1"/>
</dbReference>
<comment type="subcellular location">
    <subcellularLocation>
        <location evidence="1">Periplasm</location>
    </subcellularLocation>
</comment>
<evidence type="ECO:0000313" key="10">
    <source>
        <dbReference type="Proteomes" id="UP000503251"/>
    </source>
</evidence>
<evidence type="ECO:0000259" key="6">
    <source>
        <dbReference type="Pfam" id="PF04349"/>
    </source>
</evidence>
<evidence type="ECO:0000313" key="7">
    <source>
        <dbReference type="EMBL" id="QJT07479.1"/>
    </source>
</evidence>
<dbReference type="InterPro" id="IPR007444">
    <property type="entry name" value="Glucan_biosyn_MdoG_C"/>
</dbReference>
<comment type="similarity">
    <text evidence="3">Belongs to the OpgD/OpgG family.</text>
</comment>
<dbReference type="Pfam" id="PF04349">
    <property type="entry name" value="MdoG"/>
    <property type="match status" value="1"/>
</dbReference>
<dbReference type="Gene3D" id="2.60.40.10">
    <property type="entry name" value="Immunoglobulins"/>
    <property type="match status" value="1"/>
</dbReference>
<dbReference type="RefSeq" id="WP_144304928.1">
    <property type="nucleotide sequence ID" value="NZ_CP039543.1"/>
</dbReference>
<evidence type="ECO:0000256" key="4">
    <source>
        <dbReference type="ARBA" id="ARBA00022729"/>
    </source>
</evidence>
<reference evidence="8 9" key="1">
    <citation type="submission" date="2018-06" db="EMBL/GenBank/DDBJ databases">
        <title>Complete genome of Desulfovibrio marinus P48SEP.</title>
        <authorList>
            <person name="Crispim J.S."/>
            <person name="Vidigal P.M.P."/>
            <person name="Silva L.C.F."/>
            <person name="Araujo L.C."/>
            <person name="Laguardia C.N."/>
            <person name="Dias R.S."/>
            <person name="Sousa M.P."/>
            <person name="Paula S.O."/>
            <person name="Silva C."/>
        </authorList>
    </citation>
    <scope>NUCLEOTIDE SEQUENCE [LARGE SCALE GENOMIC DNA]</scope>
    <source>
        <strain evidence="8 9">P48SEP</strain>
    </source>
</reference>
<keyword evidence="10" id="KW-1185">Reference proteome</keyword>
<dbReference type="GO" id="GO:0030288">
    <property type="term" value="C:outer membrane-bounded periplasmic space"/>
    <property type="evidence" value="ECO:0007669"/>
    <property type="project" value="TreeGrafter"/>
</dbReference>
<dbReference type="EMBL" id="QMIF01000004">
    <property type="protein sequence ID" value="TVM34608.1"/>
    <property type="molecule type" value="Genomic_DNA"/>
</dbReference>
<evidence type="ECO:0000313" key="8">
    <source>
        <dbReference type="EMBL" id="TVM34608.1"/>
    </source>
</evidence>
<dbReference type="InterPro" id="IPR013783">
    <property type="entry name" value="Ig-like_fold"/>
</dbReference>
<dbReference type="Proteomes" id="UP000503251">
    <property type="component" value="Chromosome"/>
</dbReference>
<keyword evidence="5" id="KW-0574">Periplasm</keyword>
<dbReference type="SUPFAM" id="SSF81296">
    <property type="entry name" value="E set domains"/>
    <property type="match status" value="1"/>
</dbReference>
<evidence type="ECO:0000256" key="2">
    <source>
        <dbReference type="ARBA" id="ARBA00005001"/>
    </source>
</evidence>
<dbReference type="GO" id="GO:0003824">
    <property type="term" value="F:catalytic activity"/>
    <property type="evidence" value="ECO:0007669"/>
    <property type="project" value="InterPro"/>
</dbReference>
<comment type="pathway">
    <text evidence="2">Glycan metabolism; osmoregulated periplasmic glucan (OPG) biosynthesis.</text>
</comment>
<dbReference type="InterPro" id="IPR014756">
    <property type="entry name" value="Ig_E-set"/>
</dbReference>
<evidence type="ECO:0000313" key="9">
    <source>
        <dbReference type="Proteomes" id="UP000434052"/>
    </source>
</evidence>
<evidence type="ECO:0000256" key="3">
    <source>
        <dbReference type="ARBA" id="ARBA00009284"/>
    </source>
</evidence>
<dbReference type="GO" id="GO:0051274">
    <property type="term" value="P:beta-glucan biosynthetic process"/>
    <property type="evidence" value="ECO:0007669"/>
    <property type="project" value="TreeGrafter"/>
</dbReference>
<dbReference type="PANTHER" id="PTHR30504:SF2">
    <property type="entry name" value="GLUCANS BIOSYNTHESIS PROTEIN G"/>
    <property type="match status" value="1"/>
</dbReference>
<accession>A0A6P1ZII5</accession>
<dbReference type="Proteomes" id="UP000434052">
    <property type="component" value="Unassembled WGS sequence"/>
</dbReference>
<dbReference type="InterPro" id="IPR011013">
    <property type="entry name" value="Gal_mutarotase_sf_dom"/>
</dbReference>
<dbReference type="FunFam" id="2.70.98.10:FF:000001">
    <property type="entry name" value="Glucans biosynthesis protein G"/>
    <property type="match status" value="1"/>
</dbReference>
<dbReference type="AlphaFoldDB" id="A0A6P1ZII5"/>
<dbReference type="UniPathway" id="UPA00637"/>
<organism evidence="8 9">
    <name type="scientific">Oceanidesulfovibrio marinus</name>
    <dbReference type="NCBI Taxonomy" id="370038"/>
    <lineage>
        <taxon>Bacteria</taxon>
        <taxon>Pseudomonadati</taxon>
        <taxon>Thermodesulfobacteriota</taxon>
        <taxon>Desulfovibrionia</taxon>
        <taxon>Desulfovibrionales</taxon>
        <taxon>Desulfovibrionaceae</taxon>
        <taxon>Oceanidesulfovibrio</taxon>
    </lineage>
</organism>
<dbReference type="OrthoDB" id="335750at2"/>
<dbReference type="GO" id="GO:0030246">
    <property type="term" value="F:carbohydrate binding"/>
    <property type="evidence" value="ECO:0007669"/>
    <property type="project" value="InterPro"/>
</dbReference>
<dbReference type="InterPro" id="IPR014718">
    <property type="entry name" value="GH-type_carb-bd"/>
</dbReference>
<evidence type="ECO:0000256" key="5">
    <source>
        <dbReference type="ARBA" id="ARBA00022764"/>
    </source>
</evidence>
<dbReference type="EMBL" id="CP039543">
    <property type="protein sequence ID" value="QJT07479.1"/>
    <property type="molecule type" value="Genomic_DNA"/>
</dbReference>
<sequence length="544" mass="61684">MKQHSRLSIGPALIGASTLLAALILAIPGTSLLGSGIASANQEFSYNSVIDLAQELSKNPYVEAAPLPEPFSPLDYDAWRDIRFDPEKSLWRKQKLPFEVQLFHPGFLYQNTVSINIVDNGKAEELPVEKSMFTYGRNRTLGEQLPEVIGAAGFRIHAPINTRKYFDEFLVFLGASYFRAVGKGQNYGISARGLAVDTALPKGEEFPWFRKFWIVKPNRKDKDLVIYALLDSQSLTGAYAFRVWPGTTTQVDVAARIFLRNPVEKLGFAPLTSMFFYGENSLPSPRMGWRPEVHDSDGLLVNLANGEWLWRPLQNLRTLQLSSFEANDVQGFGVLQRDRNFHDYEDLEAHYEQRPSVWIEPIGAWGNGHMELVQIPSDQEIHDNIVAYWTPDTLPTDDQPLAFEYRMRWMGDPAELSPGGYVTSTRVGRVHKQEDAKEEQDGEVYIFVVDFGGETLAKIDPDEEELSANVDVGQGAELLEQQVFPNPETKGWRLSFKVRFASKSTLERMLPDKEGPIELRAFLRHKDDVLSETWSYTFKPELQE</sequence>
<dbReference type="InterPro" id="IPR014438">
    <property type="entry name" value="Glucan_biosyn_MdoG/MdoD"/>
</dbReference>
<dbReference type="Gene3D" id="2.70.98.10">
    <property type="match status" value="1"/>
</dbReference>
<dbReference type="PANTHER" id="PTHR30504">
    <property type="entry name" value="GLUCANS BIOSYNTHESIS PROTEIN"/>
    <property type="match status" value="1"/>
</dbReference>
<keyword evidence="4" id="KW-0732">Signal</keyword>
<evidence type="ECO:0000256" key="1">
    <source>
        <dbReference type="ARBA" id="ARBA00004418"/>
    </source>
</evidence>
<gene>
    <name evidence="8" type="ORF">DQK91_08530</name>
    <name evidence="7" type="ORF">E8L03_00460</name>
</gene>
<proteinExistence type="inferred from homology"/>
<reference evidence="7 10" key="2">
    <citation type="submission" date="2019-04" db="EMBL/GenBank/DDBJ databases">
        <title>Isolation and culture of sulfate reducing bacteria from the cold seep of the South China Sea.</title>
        <authorList>
            <person name="Sun C."/>
            <person name="Liu R."/>
        </authorList>
    </citation>
    <scope>NUCLEOTIDE SEQUENCE [LARGE SCALE GENOMIC DNA]</scope>
    <source>
        <strain evidence="7 10">CS1</strain>
    </source>
</reference>
<protein>
    <submittedName>
        <fullName evidence="8">Glucan biosynthesis protein D</fullName>
    </submittedName>
    <submittedName>
        <fullName evidence="7">Glucan biosynthesis protein G</fullName>
    </submittedName>
</protein>
<feature type="domain" description="Glucan biosynthesis periplasmic MdoG C-terminal" evidence="6">
    <location>
        <begin position="44"/>
        <end position="537"/>
    </location>
</feature>
<name>A0A6P1ZII5_9BACT</name>